<evidence type="ECO:0000256" key="1">
    <source>
        <dbReference type="ARBA" id="ARBA00010936"/>
    </source>
</evidence>
<evidence type="ECO:0000256" key="5">
    <source>
        <dbReference type="ARBA" id="ARBA00048791"/>
    </source>
</evidence>
<dbReference type="HAMAP" id="MF_00114">
    <property type="entry name" value="DeoC_type1"/>
    <property type="match status" value="1"/>
</dbReference>
<comment type="caution">
    <text evidence="7">Lacks conserved residue(s) required for the propagation of feature annotation.</text>
</comment>
<dbReference type="GO" id="GO:0009264">
    <property type="term" value="P:deoxyribonucleotide catabolic process"/>
    <property type="evidence" value="ECO:0007669"/>
    <property type="project" value="UniProtKB-UniRule"/>
</dbReference>
<dbReference type="InterPro" id="IPR013785">
    <property type="entry name" value="Aldolase_TIM"/>
</dbReference>
<dbReference type="Pfam" id="PF01791">
    <property type="entry name" value="DeoC"/>
    <property type="match status" value="1"/>
</dbReference>
<dbReference type="EC" id="4.1.2.4" evidence="7"/>
<evidence type="ECO:0000313" key="8">
    <source>
        <dbReference type="EMBL" id="MCB4797321.1"/>
    </source>
</evidence>
<comment type="function">
    <text evidence="6 7">Catalyzes a reversible aldol reaction between acetaldehyde and D-glyceraldehyde 3-phosphate to generate 2-deoxy-D-ribose 5-phosphate.</text>
</comment>
<dbReference type="PIRSF" id="PIRSF001357">
    <property type="entry name" value="DeoC"/>
    <property type="match status" value="1"/>
</dbReference>
<evidence type="ECO:0000256" key="4">
    <source>
        <dbReference type="ARBA" id="ARBA00023270"/>
    </source>
</evidence>
<keyword evidence="4 7" id="KW-0704">Schiff base</keyword>
<dbReference type="GO" id="GO:0005737">
    <property type="term" value="C:cytoplasm"/>
    <property type="evidence" value="ECO:0007669"/>
    <property type="project" value="UniProtKB-SubCell"/>
</dbReference>
<dbReference type="EMBL" id="JAJAPW010000001">
    <property type="protein sequence ID" value="MCB4797321.1"/>
    <property type="molecule type" value="Genomic_DNA"/>
</dbReference>
<dbReference type="CDD" id="cd00959">
    <property type="entry name" value="DeoC"/>
    <property type="match status" value="1"/>
</dbReference>
<dbReference type="RefSeq" id="WP_226539777.1">
    <property type="nucleotide sequence ID" value="NZ_JAJAPW010000001.1"/>
</dbReference>
<keyword evidence="9" id="KW-1185">Reference proteome</keyword>
<comment type="subcellular location">
    <subcellularLocation>
        <location evidence="7">Cytoplasm</location>
    </subcellularLocation>
</comment>
<dbReference type="SUPFAM" id="SSF51569">
    <property type="entry name" value="Aldolase"/>
    <property type="match status" value="1"/>
</dbReference>
<comment type="similarity">
    <text evidence="1 7">Belongs to the DeoC/FbaB aldolase family. DeoC type 1 subfamily.</text>
</comment>
<dbReference type="GO" id="GO:0004139">
    <property type="term" value="F:deoxyribose-phosphate aldolase activity"/>
    <property type="evidence" value="ECO:0007669"/>
    <property type="project" value="UniProtKB-UniRule"/>
</dbReference>
<proteinExistence type="inferred from homology"/>
<feature type="active site" description="Proton donor/acceptor" evidence="7">
    <location>
        <position position="89"/>
    </location>
</feature>
<sequence>MNISHFIDYSIVAPSTTEHEIIDHCYNAKKNGNYAVTLNSCYVPLAKQLLAGSEIKICATVGFPFGFADTKTKIFEAKTAINDGANEIDMAINLGYLKSRNYVSVLKDIFEVKRAIGDVPLKATIEISELTKNEIIKVCEICMDAQVDFIKTSSGFAKGGATLTAVKIIKKTVKNRIKIIASDGIDDYETILKYIEMGADLVGTNANVMQVNKTQQARNSKIFKQYIENLEKKDNPNSNTDIITSKTTELNN</sequence>
<dbReference type="GO" id="GO:0006018">
    <property type="term" value="P:2-deoxyribose 1-phosphate catabolic process"/>
    <property type="evidence" value="ECO:0007669"/>
    <property type="project" value="UniProtKB-UniRule"/>
</dbReference>
<accession>A0A9X1L3J7</accession>
<dbReference type="InterPro" id="IPR002915">
    <property type="entry name" value="DeoC/FbaB/LacD_aldolase"/>
</dbReference>
<reference evidence="8" key="1">
    <citation type="submission" date="2021-10" db="EMBL/GenBank/DDBJ databases">
        <title>Tamlana sargassums sp. nov., and Tamlana laminarinivorans sp. nov., two new bacteria isolated from the brown alga.</title>
        <authorList>
            <person name="Li J."/>
        </authorList>
    </citation>
    <scope>NUCLEOTIDE SEQUENCE</scope>
    <source>
        <strain evidence="8">PT2-4</strain>
    </source>
</reference>
<dbReference type="InterPro" id="IPR011343">
    <property type="entry name" value="DeoC"/>
</dbReference>
<dbReference type="PANTHER" id="PTHR10889:SF1">
    <property type="entry name" value="DEOXYRIBOSE-PHOSPHATE ALDOLASE"/>
    <property type="match status" value="1"/>
</dbReference>
<keyword evidence="2 7" id="KW-0963">Cytoplasm</keyword>
<dbReference type="GO" id="GO:0016052">
    <property type="term" value="P:carbohydrate catabolic process"/>
    <property type="evidence" value="ECO:0007669"/>
    <property type="project" value="TreeGrafter"/>
</dbReference>
<dbReference type="InterPro" id="IPR028581">
    <property type="entry name" value="DeoC_typeI"/>
</dbReference>
<evidence type="ECO:0000256" key="2">
    <source>
        <dbReference type="ARBA" id="ARBA00022490"/>
    </source>
</evidence>
<dbReference type="NCBIfam" id="TIGR00126">
    <property type="entry name" value="deoC"/>
    <property type="match status" value="1"/>
</dbReference>
<comment type="catalytic activity">
    <reaction evidence="5 7">
        <text>2-deoxy-D-ribose 5-phosphate = D-glyceraldehyde 3-phosphate + acetaldehyde</text>
        <dbReference type="Rhea" id="RHEA:12821"/>
        <dbReference type="ChEBI" id="CHEBI:15343"/>
        <dbReference type="ChEBI" id="CHEBI:59776"/>
        <dbReference type="ChEBI" id="CHEBI:62877"/>
        <dbReference type="EC" id="4.1.2.4"/>
    </reaction>
</comment>
<organism evidence="8 9">
    <name type="scientific">Neotamlana laminarinivorans</name>
    <dbReference type="NCBI Taxonomy" id="2883124"/>
    <lineage>
        <taxon>Bacteria</taxon>
        <taxon>Pseudomonadati</taxon>
        <taxon>Bacteroidota</taxon>
        <taxon>Flavobacteriia</taxon>
        <taxon>Flavobacteriales</taxon>
        <taxon>Flavobacteriaceae</taxon>
        <taxon>Neotamlana</taxon>
    </lineage>
</organism>
<evidence type="ECO:0000256" key="7">
    <source>
        <dbReference type="HAMAP-Rule" id="MF_00114"/>
    </source>
</evidence>
<dbReference type="Proteomes" id="UP001139199">
    <property type="component" value="Unassembled WGS sequence"/>
</dbReference>
<name>A0A9X1L3J7_9FLAO</name>
<keyword evidence="3 7" id="KW-0456">Lyase</keyword>
<dbReference type="AlphaFoldDB" id="A0A9X1L3J7"/>
<dbReference type="FunFam" id="3.20.20.70:FF:000044">
    <property type="entry name" value="Deoxyribose-phosphate aldolase"/>
    <property type="match status" value="1"/>
</dbReference>
<evidence type="ECO:0000313" key="9">
    <source>
        <dbReference type="Proteomes" id="UP001139199"/>
    </source>
</evidence>
<dbReference type="Gene3D" id="3.20.20.70">
    <property type="entry name" value="Aldolase class I"/>
    <property type="match status" value="1"/>
</dbReference>
<evidence type="ECO:0000256" key="3">
    <source>
        <dbReference type="ARBA" id="ARBA00023239"/>
    </source>
</evidence>
<gene>
    <name evidence="7 8" type="primary">deoC</name>
    <name evidence="8" type="ORF">LG649_00580</name>
</gene>
<dbReference type="SMART" id="SM01133">
    <property type="entry name" value="DeoC"/>
    <property type="match status" value="1"/>
</dbReference>
<comment type="caution">
    <text evidence="8">The sequence shown here is derived from an EMBL/GenBank/DDBJ whole genome shotgun (WGS) entry which is preliminary data.</text>
</comment>
<dbReference type="PANTHER" id="PTHR10889">
    <property type="entry name" value="DEOXYRIBOSE-PHOSPHATE ALDOLASE"/>
    <property type="match status" value="1"/>
</dbReference>
<comment type="pathway">
    <text evidence="7">Carbohydrate degradation; 2-deoxy-D-ribose 1-phosphate degradation; D-glyceraldehyde 3-phosphate and acetaldehyde from 2-deoxy-alpha-D-ribose 1-phosphate: step 2/2.</text>
</comment>
<feature type="active site" description="Schiff-base intermediate with acetaldehyde" evidence="7">
    <location>
        <position position="151"/>
    </location>
</feature>
<protein>
    <recommendedName>
        <fullName evidence="7">Deoxyribose-phosphate aldolase</fullName>
        <shortName evidence="7">DERA</shortName>
        <ecNumber evidence="7">4.1.2.4</ecNumber>
    </recommendedName>
    <alternativeName>
        <fullName evidence="7">2-deoxy-D-ribose 5-phosphate aldolase</fullName>
    </alternativeName>
    <alternativeName>
        <fullName evidence="7">Phosphodeoxyriboaldolase</fullName>
        <shortName evidence="7">Deoxyriboaldolase</shortName>
    </alternativeName>
</protein>
<evidence type="ECO:0000256" key="6">
    <source>
        <dbReference type="ARBA" id="ARBA00056337"/>
    </source>
</evidence>